<dbReference type="InterPro" id="IPR011006">
    <property type="entry name" value="CheY-like_superfamily"/>
</dbReference>
<dbReference type="SUPFAM" id="SSF52172">
    <property type="entry name" value="CheY-like"/>
    <property type="match status" value="1"/>
</dbReference>
<feature type="modified residue" description="4-aspartylphosphate" evidence="1">
    <location>
        <position position="68"/>
    </location>
</feature>
<dbReference type="SMART" id="SM00448">
    <property type="entry name" value="REC"/>
    <property type="match status" value="1"/>
</dbReference>
<dbReference type="PANTHER" id="PTHR44520">
    <property type="entry name" value="RESPONSE REGULATOR RCP1-RELATED"/>
    <property type="match status" value="1"/>
</dbReference>
<proteinExistence type="predicted"/>
<dbReference type="Gene3D" id="3.40.50.2300">
    <property type="match status" value="1"/>
</dbReference>
<evidence type="ECO:0000256" key="1">
    <source>
        <dbReference type="PROSITE-ProRule" id="PRU00169"/>
    </source>
</evidence>
<dbReference type="PROSITE" id="PS50110">
    <property type="entry name" value="RESPONSE_REGULATORY"/>
    <property type="match status" value="1"/>
</dbReference>
<dbReference type="InterPro" id="IPR001789">
    <property type="entry name" value="Sig_transdc_resp-reg_receiver"/>
</dbReference>
<dbReference type="GO" id="GO:0000160">
    <property type="term" value="P:phosphorelay signal transduction system"/>
    <property type="evidence" value="ECO:0007669"/>
    <property type="project" value="InterPro"/>
</dbReference>
<dbReference type="EMBL" id="ABOX02000019">
    <property type="protein sequence ID" value="EEF60209.1"/>
    <property type="molecule type" value="Genomic_DNA"/>
</dbReference>
<dbReference type="OrthoDB" id="192140at2"/>
<dbReference type="InterPro" id="IPR052893">
    <property type="entry name" value="TCS_response_regulator"/>
</dbReference>
<evidence type="ECO:0000259" key="2">
    <source>
        <dbReference type="PROSITE" id="PS50110"/>
    </source>
</evidence>
<sequence length="147" mass="16501">MLQSCTSVLVLEDNVDDYLLLSIAVKKTALPVILHWVHSPSEALAYLHGEGPFSDRERYPFPCLFLTDLNIRIGTYSGLELIQKIRQTSRYKDLYIAVLSGSLDEHQIILVYEAGGTVFLNKTSAMNELISMMHGLLAQFCHTKATL</sequence>
<dbReference type="STRING" id="320771.Cflav_PD3268"/>
<evidence type="ECO:0000313" key="3">
    <source>
        <dbReference type="EMBL" id="EEF60209.1"/>
    </source>
</evidence>
<feature type="domain" description="Response regulatory" evidence="2">
    <location>
        <begin position="7"/>
        <end position="137"/>
    </location>
</feature>
<gene>
    <name evidence="3" type="ORF">Cflav_PD3268</name>
</gene>
<dbReference type="AlphaFoldDB" id="B9XIY2"/>
<dbReference type="PANTHER" id="PTHR44520:SF1">
    <property type="entry name" value="TWO-COMPONENT SYSTEM REGULATORY PROTEIN"/>
    <property type="match status" value="1"/>
</dbReference>
<dbReference type="RefSeq" id="WP_007415775.1">
    <property type="nucleotide sequence ID" value="NZ_ABOX02000019.1"/>
</dbReference>
<accession>B9XIY2</accession>
<dbReference type="Proteomes" id="UP000003688">
    <property type="component" value="Unassembled WGS sequence"/>
</dbReference>
<keyword evidence="4" id="KW-1185">Reference proteome</keyword>
<protein>
    <submittedName>
        <fullName evidence="3">Response regulator receiver protein</fullName>
    </submittedName>
</protein>
<organism evidence="3 4">
    <name type="scientific">Pedosphaera parvula (strain Ellin514)</name>
    <dbReference type="NCBI Taxonomy" id="320771"/>
    <lineage>
        <taxon>Bacteria</taxon>
        <taxon>Pseudomonadati</taxon>
        <taxon>Verrucomicrobiota</taxon>
        <taxon>Pedosphaerae</taxon>
        <taxon>Pedosphaerales</taxon>
        <taxon>Pedosphaeraceae</taxon>
        <taxon>Pedosphaera</taxon>
    </lineage>
</organism>
<evidence type="ECO:0000313" key="4">
    <source>
        <dbReference type="Proteomes" id="UP000003688"/>
    </source>
</evidence>
<keyword evidence="1" id="KW-0597">Phosphoprotein</keyword>
<name>B9XIY2_PEDPL</name>
<reference evidence="3 4" key="1">
    <citation type="journal article" date="2011" name="J. Bacteriol.">
        <title>Genome sequence of 'Pedosphaera parvula' Ellin514, an aerobic Verrucomicrobial isolate from pasture soil.</title>
        <authorList>
            <person name="Kant R."/>
            <person name="van Passel M.W."/>
            <person name="Sangwan P."/>
            <person name="Palva A."/>
            <person name="Lucas S."/>
            <person name="Copeland A."/>
            <person name="Lapidus A."/>
            <person name="Glavina Del Rio T."/>
            <person name="Dalin E."/>
            <person name="Tice H."/>
            <person name="Bruce D."/>
            <person name="Goodwin L."/>
            <person name="Pitluck S."/>
            <person name="Chertkov O."/>
            <person name="Larimer F.W."/>
            <person name="Land M.L."/>
            <person name="Hauser L."/>
            <person name="Brettin T.S."/>
            <person name="Detter J.C."/>
            <person name="Han S."/>
            <person name="de Vos W.M."/>
            <person name="Janssen P.H."/>
            <person name="Smidt H."/>
        </authorList>
    </citation>
    <scope>NUCLEOTIDE SEQUENCE [LARGE SCALE GENOMIC DNA]</scope>
    <source>
        <strain evidence="3 4">Ellin514</strain>
    </source>
</reference>
<comment type="caution">
    <text evidence="3">The sequence shown here is derived from an EMBL/GenBank/DDBJ whole genome shotgun (WGS) entry which is preliminary data.</text>
</comment>